<organism evidence="1 2">
    <name type="scientific">Schistosoma mattheei</name>
    <dbReference type="NCBI Taxonomy" id="31246"/>
    <lineage>
        <taxon>Eukaryota</taxon>
        <taxon>Metazoa</taxon>
        <taxon>Spiralia</taxon>
        <taxon>Lophotrochozoa</taxon>
        <taxon>Platyhelminthes</taxon>
        <taxon>Trematoda</taxon>
        <taxon>Digenea</taxon>
        <taxon>Strigeidida</taxon>
        <taxon>Schistosomatoidea</taxon>
        <taxon>Schistosomatidae</taxon>
        <taxon>Schistosoma</taxon>
    </lineage>
</organism>
<dbReference type="STRING" id="31246.A0A183P4F1"/>
<name>A0A183P4F1_9TREM</name>
<dbReference type="PANTHER" id="PTHR37984">
    <property type="entry name" value="PROTEIN CBG26694"/>
    <property type="match status" value="1"/>
</dbReference>
<gene>
    <name evidence="1" type="ORF">SMTD_LOCUS9237</name>
</gene>
<proteinExistence type="predicted"/>
<evidence type="ECO:0000313" key="1">
    <source>
        <dbReference type="EMBL" id="VDP48795.1"/>
    </source>
</evidence>
<dbReference type="AlphaFoldDB" id="A0A183P4F1"/>
<reference evidence="1 2" key="1">
    <citation type="submission" date="2018-11" db="EMBL/GenBank/DDBJ databases">
        <authorList>
            <consortium name="Pathogen Informatics"/>
        </authorList>
    </citation>
    <scope>NUCLEOTIDE SEQUENCE [LARGE SCALE GENOMIC DNA]</scope>
    <source>
        <strain>Denwood</strain>
        <strain evidence="2">Zambia</strain>
    </source>
</reference>
<accession>A0A183P4F1</accession>
<evidence type="ECO:0000313" key="2">
    <source>
        <dbReference type="Proteomes" id="UP000269396"/>
    </source>
</evidence>
<dbReference type="EMBL" id="UZAL01029528">
    <property type="protein sequence ID" value="VDP48795.1"/>
    <property type="molecule type" value="Genomic_DNA"/>
</dbReference>
<dbReference type="InterPro" id="IPR041588">
    <property type="entry name" value="Integrase_H2C2"/>
</dbReference>
<sequence length="86" mass="9740">MMVGDSSIISRNRTVIPGLLRQMILKQFHSGHPVVNKTKSLARRYAYWPPVNRDIEDNCHKCPSALQAVKNPSKCEPQQLTKSARP</sequence>
<dbReference type="PANTHER" id="PTHR37984:SF5">
    <property type="entry name" value="PROTEIN NYNRIN-LIKE"/>
    <property type="match status" value="1"/>
</dbReference>
<keyword evidence="2" id="KW-1185">Reference proteome</keyword>
<dbReference type="Proteomes" id="UP000269396">
    <property type="component" value="Unassembled WGS sequence"/>
</dbReference>
<protein>
    <submittedName>
        <fullName evidence="1">Uncharacterized protein</fullName>
    </submittedName>
</protein>
<dbReference type="InterPro" id="IPR050951">
    <property type="entry name" value="Retrovirus_Pol_polyprotein"/>
</dbReference>
<dbReference type="Pfam" id="PF17921">
    <property type="entry name" value="Integrase_H2C2"/>
    <property type="match status" value="1"/>
</dbReference>
<dbReference type="Gene3D" id="1.10.340.70">
    <property type="match status" value="1"/>
</dbReference>